<evidence type="ECO:0008006" key="7">
    <source>
        <dbReference type="Google" id="ProtNLM"/>
    </source>
</evidence>
<evidence type="ECO:0000313" key="6">
    <source>
        <dbReference type="Proteomes" id="UP000006180"/>
    </source>
</evidence>
<dbReference type="PATRIC" id="fig|1185652.3.peg.1886"/>
<dbReference type="PANTHER" id="PTHR37418:SF2">
    <property type="entry name" value="3-KETO-5-AMINOHEXANOATE CLEAVAGE ENZYME"/>
    <property type="match status" value="1"/>
</dbReference>
<protein>
    <recommendedName>
        <fullName evidence="7">3-keto-5-aminohexanoate cleavage enzyme</fullName>
    </recommendedName>
</protein>
<accession>I3X3F3</accession>
<dbReference type="Pfam" id="PF05853">
    <property type="entry name" value="BKACE"/>
    <property type="match status" value="1"/>
</dbReference>
<dbReference type="KEGG" id="sfd:USDA257_c18220"/>
<dbReference type="GO" id="GO:0046872">
    <property type="term" value="F:metal ion binding"/>
    <property type="evidence" value="ECO:0007669"/>
    <property type="project" value="UniProtKB-KW"/>
</dbReference>
<dbReference type="RefSeq" id="WP_014762583.1">
    <property type="nucleotide sequence ID" value="NC_018000.1"/>
</dbReference>
<evidence type="ECO:0000313" key="5">
    <source>
        <dbReference type="EMBL" id="AFL50409.1"/>
    </source>
</evidence>
<keyword evidence="4" id="KW-0862">Zinc</keyword>
<dbReference type="eggNOG" id="COG3246">
    <property type="taxonomic scope" value="Bacteria"/>
</dbReference>
<dbReference type="Gene3D" id="3.20.20.70">
    <property type="entry name" value="Aldolase class I"/>
    <property type="match status" value="1"/>
</dbReference>
<dbReference type="EMBL" id="CP003563">
    <property type="protein sequence ID" value="AFL50409.1"/>
    <property type="molecule type" value="Genomic_DNA"/>
</dbReference>
<evidence type="ECO:0000256" key="1">
    <source>
        <dbReference type="ARBA" id="ARBA00001947"/>
    </source>
</evidence>
<evidence type="ECO:0000256" key="3">
    <source>
        <dbReference type="ARBA" id="ARBA00022723"/>
    </source>
</evidence>
<evidence type="ECO:0000256" key="2">
    <source>
        <dbReference type="ARBA" id="ARBA00022679"/>
    </source>
</evidence>
<evidence type="ECO:0000256" key="4">
    <source>
        <dbReference type="ARBA" id="ARBA00022833"/>
    </source>
</evidence>
<name>I3X3F3_SINF2</name>
<dbReference type="AlphaFoldDB" id="I3X3F3"/>
<keyword evidence="3" id="KW-0479">Metal-binding</keyword>
<dbReference type="STRING" id="1185652.USDA257_c18220"/>
<dbReference type="InterPro" id="IPR013785">
    <property type="entry name" value="Aldolase_TIM"/>
</dbReference>
<gene>
    <name evidence="5" type="ORF">USDA257_c18220</name>
</gene>
<sequence length="291" mass="30608">MTTPTILTCAVTGGDDSVQRHPQVPVTPRQIATAAVDAAKAGAAIVHIHVRDPDTGKASMELDHYKEVVDRIRGASVDVVINLTTGPGGRFVPSLETTNGFDAGSNVRPPAERVRHIVELKPEICSLDMGSLNFGRGALVNTPAQIEQIAAGIMLAGVKPELEIFEPGHLALAQKMMAAGTIPQDSFLQFALGVPWGAPATAQMLSYFLGAMPHGALWSAFGVGRAEFSIVAQAHLMGGHTRVGLEDNFYLEKGLVASSNAQLVEKAAKIIRLLGGELATPKEARALLGLA</sequence>
<dbReference type="HOGENOM" id="CLU_065536_2_0_5"/>
<dbReference type="PANTHER" id="PTHR37418">
    <property type="entry name" value="3-KETO-5-AMINOHEXANOATE CLEAVAGE ENZYME-RELATED"/>
    <property type="match status" value="1"/>
</dbReference>
<dbReference type="Proteomes" id="UP000006180">
    <property type="component" value="Chromosome"/>
</dbReference>
<dbReference type="GO" id="GO:0043720">
    <property type="term" value="F:3-keto-5-aminohexanoate cleavage activity"/>
    <property type="evidence" value="ECO:0007669"/>
    <property type="project" value="InterPro"/>
</dbReference>
<proteinExistence type="predicted"/>
<keyword evidence="2" id="KW-0808">Transferase</keyword>
<organism evidence="5 6">
    <name type="scientific">Sinorhizobium fredii (strain USDA 257)</name>
    <dbReference type="NCBI Taxonomy" id="1185652"/>
    <lineage>
        <taxon>Bacteria</taxon>
        <taxon>Pseudomonadati</taxon>
        <taxon>Pseudomonadota</taxon>
        <taxon>Alphaproteobacteria</taxon>
        <taxon>Hyphomicrobiales</taxon>
        <taxon>Rhizobiaceae</taxon>
        <taxon>Sinorhizobium/Ensifer group</taxon>
        <taxon>Sinorhizobium</taxon>
    </lineage>
</organism>
<comment type="cofactor">
    <cofactor evidence="1">
        <name>Zn(2+)</name>
        <dbReference type="ChEBI" id="CHEBI:29105"/>
    </cofactor>
</comment>
<dbReference type="InterPro" id="IPR008567">
    <property type="entry name" value="BKACE"/>
</dbReference>
<reference evidence="5 6" key="1">
    <citation type="journal article" date="2012" name="J. Bacteriol.">
        <title>Complete genome sequence of the broad-host-range strain Sinorhizobium fredii USDA257.</title>
        <authorList>
            <person name="Schuldes J."/>
            <person name="Rodriguez Orbegoso M."/>
            <person name="Schmeisser C."/>
            <person name="Krishnan H.B."/>
            <person name="Daniel R."/>
            <person name="Streit W.R."/>
        </authorList>
    </citation>
    <scope>NUCLEOTIDE SEQUENCE [LARGE SCALE GENOMIC DNA]</scope>
    <source>
        <strain evidence="5 6">USDA 257</strain>
    </source>
</reference>